<dbReference type="EMBL" id="CP158357">
    <property type="protein sequence ID" value="XBX76967.1"/>
    <property type="molecule type" value="Genomic_DNA"/>
</dbReference>
<sequence>MALTDLPLDQLRSFRPDVAEPADFDDFWARTLAESRALAAAPVVESVATPITQLIVEDLTFSGFGGEPIRAWITRPQVEGPLPTVVEYIGYNGGRGIPGERLQWAAAGYVHVLMDTRGQGSGWGSGGDTPDPHGSEGSIPGFMTRGIQHPDTYFYRRVFTDAVLLIDAVKQLDAVDSGRISVTGGSQGGGISLAAAALHPDVSAAMPDVPFLCHFRRSVQLTPELPFTEIGRYLGVHRGRVEDIFETLSYFDGVNFARRITAPVLFSVALMDAVVLPSSVFAAFNHCGSADAEIAVYEFNGHEGGQIVQWHRQTAWLADRL</sequence>
<feature type="active site" description="Nucleophile" evidence="1">
    <location>
        <position position="186"/>
    </location>
</feature>
<dbReference type="InterPro" id="IPR029058">
    <property type="entry name" value="AB_hydrolase_fold"/>
</dbReference>
<dbReference type="PANTHER" id="PTHR40111">
    <property type="entry name" value="CEPHALOSPORIN-C DEACETYLASE"/>
    <property type="match status" value="1"/>
</dbReference>
<dbReference type="GO" id="GO:0052689">
    <property type="term" value="F:carboxylic ester hydrolase activity"/>
    <property type="evidence" value="ECO:0007669"/>
    <property type="project" value="TreeGrafter"/>
</dbReference>
<dbReference type="GO" id="GO:0005976">
    <property type="term" value="P:polysaccharide metabolic process"/>
    <property type="evidence" value="ECO:0007669"/>
    <property type="project" value="TreeGrafter"/>
</dbReference>
<evidence type="ECO:0000313" key="5">
    <source>
        <dbReference type="EMBL" id="XBX76967.1"/>
    </source>
</evidence>
<evidence type="ECO:0000256" key="3">
    <source>
        <dbReference type="SAM" id="MobiDB-lite"/>
    </source>
</evidence>
<evidence type="ECO:0000259" key="4">
    <source>
        <dbReference type="Pfam" id="PF05448"/>
    </source>
</evidence>
<dbReference type="Gene3D" id="3.40.50.1820">
    <property type="entry name" value="alpha/beta hydrolase"/>
    <property type="match status" value="1"/>
</dbReference>
<protein>
    <submittedName>
        <fullName evidence="5">Acetylxylan esterase</fullName>
    </submittedName>
</protein>
<feature type="binding site" evidence="2">
    <location>
        <position position="91"/>
    </location>
    <ligand>
        <name>substrate</name>
    </ligand>
</feature>
<dbReference type="AlphaFoldDB" id="A0AAU7VTP2"/>
<feature type="region of interest" description="Disordered" evidence="3">
    <location>
        <begin position="120"/>
        <end position="142"/>
    </location>
</feature>
<feature type="domain" description="Acetyl xylan esterase" evidence="4">
    <location>
        <begin position="1"/>
        <end position="318"/>
    </location>
</feature>
<feature type="active site" description="Charge relay system" evidence="1">
    <location>
        <position position="272"/>
    </location>
</feature>
<dbReference type="PANTHER" id="PTHR40111:SF1">
    <property type="entry name" value="CEPHALOSPORIN-C DEACETYLASE"/>
    <property type="match status" value="1"/>
</dbReference>
<dbReference type="InterPro" id="IPR008391">
    <property type="entry name" value="AXE1_dom"/>
</dbReference>
<dbReference type="SUPFAM" id="SSF53474">
    <property type="entry name" value="alpha/beta-Hydrolases"/>
    <property type="match status" value="1"/>
</dbReference>
<accession>A0AAU7VTP2</accession>
<name>A0AAU7VTP2_9MICO</name>
<feature type="active site" description="Charge relay system" evidence="1">
    <location>
        <position position="302"/>
    </location>
</feature>
<dbReference type="Pfam" id="PF05448">
    <property type="entry name" value="AXE1"/>
    <property type="match status" value="1"/>
</dbReference>
<reference evidence="5" key="1">
    <citation type="submission" date="2024-06" db="EMBL/GenBank/DDBJ databases">
        <title>Draft genome sequence of Microbacterium sp. strain A8/3-1, isolated from Oxytropis tragacanthoides Fisch. ex DC. Root nodules in the Altai region of Russia.</title>
        <authorList>
            <person name="Sazanova A."/>
            <person name="Guro P."/>
            <person name="Kuznetsova I."/>
            <person name="Belimov A."/>
            <person name="Safronova V."/>
        </authorList>
    </citation>
    <scope>NUCLEOTIDE SEQUENCE</scope>
    <source>
        <strain evidence="5">A8/3-1</strain>
    </source>
</reference>
<evidence type="ECO:0000256" key="2">
    <source>
        <dbReference type="PIRSR" id="PIRSR639069-2"/>
    </source>
</evidence>
<proteinExistence type="predicted"/>
<organism evidence="5">
    <name type="scientific">Microbacterium sp. A8/3-1</name>
    <dbReference type="NCBI Taxonomy" id="3160749"/>
    <lineage>
        <taxon>Bacteria</taxon>
        <taxon>Bacillati</taxon>
        <taxon>Actinomycetota</taxon>
        <taxon>Actinomycetes</taxon>
        <taxon>Micrococcales</taxon>
        <taxon>Microbacteriaceae</taxon>
        <taxon>Microbacterium</taxon>
    </lineage>
</organism>
<dbReference type="RefSeq" id="WP_350350537.1">
    <property type="nucleotide sequence ID" value="NZ_CP158357.1"/>
</dbReference>
<evidence type="ECO:0000256" key="1">
    <source>
        <dbReference type="PIRSR" id="PIRSR639069-1"/>
    </source>
</evidence>
<dbReference type="InterPro" id="IPR039069">
    <property type="entry name" value="CE7"/>
</dbReference>
<gene>
    <name evidence="5" type="ORF">ABS642_13705</name>
</gene>